<sequence>MSWRPGARSARCSCCRGWSWRRRRPWCASSARPTASWPSSSAAAACSRPPRCSRR</sequence>
<evidence type="ECO:0000313" key="2">
    <source>
        <dbReference type="EMBL" id="RKN04253.1"/>
    </source>
</evidence>
<reference evidence="4 5" key="1">
    <citation type="submission" date="2018-09" db="EMBL/GenBank/DDBJ databases">
        <title>Streptomyces sp. nov. DS1-2, an endophytic actinomycete isolated from roots of Dendrobium scabrilingue.</title>
        <authorList>
            <person name="Kuncharoen N."/>
            <person name="Kudo T."/>
            <person name="Ohkuma M."/>
            <person name="Yuki M."/>
            <person name="Tanasupawat S."/>
        </authorList>
    </citation>
    <scope>NUCLEOTIDE SEQUENCE [LARGE SCALE GENOMIC DNA]</scope>
    <source>
        <strain evidence="2 5">AZ1-7</strain>
        <strain evidence="3 4">DS1-2</strain>
    </source>
</reference>
<dbReference type="Proteomes" id="UP000268652">
    <property type="component" value="Unassembled WGS sequence"/>
</dbReference>
<keyword evidence="4" id="KW-1185">Reference proteome</keyword>
<evidence type="ECO:0000313" key="3">
    <source>
        <dbReference type="EMBL" id="RKN14771.1"/>
    </source>
</evidence>
<organism evidence="2 5">
    <name type="scientific">Streptomyces radicis</name>
    <dbReference type="NCBI Taxonomy" id="1750517"/>
    <lineage>
        <taxon>Bacteria</taxon>
        <taxon>Bacillati</taxon>
        <taxon>Actinomycetota</taxon>
        <taxon>Actinomycetes</taxon>
        <taxon>Kitasatosporales</taxon>
        <taxon>Streptomycetaceae</taxon>
        <taxon>Streptomyces</taxon>
    </lineage>
</organism>
<evidence type="ECO:0000313" key="4">
    <source>
        <dbReference type="Proteomes" id="UP000268652"/>
    </source>
</evidence>
<gene>
    <name evidence="3" type="ORF">D7318_28880</name>
    <name evidence="2" type="ORF">D7319_29120</name>
</gene>
<proteinExistence type="predicted"/>
<comment type="caution">
    <text evidence="2">The sequence shown here is derived from an EMBL/GenBank/DDBJ whole genome shotgun (WGS) entry which is preliminary data.</text>
</comment>
<dbReference type="AlphaFoldDB" id="A0A3A9VVR4"/>
<dbReference type="EMBL" id="RBDY01000037">
    <property type="protein sequence ID" value="RKN14771.1"/>
    <property type="molecule type" value="Genomic_DNA"/>
</dbReference>
<evidence type="ECO:0000256" key="1">
    <source>
        <dbReference type="SAM" id="MobiDB-lite"/>
    </source>
</evidence>
<name>A0A3A9VVR4_9ACTN</name>
<accession>A0A3A9VVR4</accession>
<dbReference type="EMBL" id="RBDX01000038">
    <property type="protein sequence ID" value="RKN04253.1"/>
    <property type="molecule type" value="Genomic_DNA"/>
</dbReference>
<protein>
    <submittedName>
        <fullName evidence="2">Uncharacterized protein</fullName>
    </submittedName>
</protein>
<evidence type="ECO:0000313" key="5">
    <source>
        <dbReference type="Proteomes" id="UP000275024"/>
    </source>
</evidence>
<feature type="region of interest" description="Disordered" evidence="1">
    <location>
        <begin position="30"/>
        <end position="55"/>
    </location>
</feature>
<dbReference type="Proteomes" id="UP000275024">
    <property type="component" value="Unassembled WGS sequence"/>
</dbReference>